<evidence type="ECO:0000256" key="1">
    <source>
        <dbReference type="SAM" id="SignalP"/>
    </source>
</evidence>
<comment type="caution">
    <text evidence="2">The sequence shown here is derived from an EMBL/GenBank/DDBJ whole genome shotgun (WGS) entry which is preliminary data.</text>
</comment>
<accession>A0ABP8UV65</accession>
<keyword evidence="3" id="KW-1185">Reference proteome</keyword>
<organism evidence="2 3">
    <name type="scientific">Actinoallomurus vinaceus</name>
    <dbReference type="NCBI Taxonomy" id="1080074"/>
    <lineage>
        <taxon>Bacteria</taxon>
        <taxon>Bacillati</taxon>
        <taxon>Actinomycetota</taxon>
        <taxon>Actinomycetes</taxon>
        <taxon>Streptosporangiales</taxon>
        <taxon>Thermomonosporaceae</taxon>
        <taxon>Actinoallomurus</taxon>
    </lineage>
</organism>
<evidence type="ECO:0000313" key="3">
    <source>
        <dbReference type="Proteomes" id="UP001501442"/>
    </source>
</evidence>
<proteinExistence type="predicted"/>
<name>A0ABP8UV65_9ACTN</name>
<evidence type="ECO:0000313" key="2">
    <source>
        <dbReference type="EMBL" id="GAA4638031.1"/>
    </source>
</evidence>
<gene>
    <name evidence="2" type="ORF">GCM10023196_094200</name>
</gene>
<dbReference type="Proteomes" id="UP001501442">
    <property type="component" value="Unassembled WGS sequence"/>
</dbReference>
<feature type="chain" id="PRO_5047358484" evidence="1">
    <location>
        <begin position="30"/>
        <end position="203"/>
    </location>
</feature>
<dbReference type="EMBL" id="BAABHK010000021">
    <property type="protein sequence ID" value="GAA4638031.1"/>
    <property type="molecule type" value="Genomic_DNA"/>
</dbReference>
<keyword evidence="1" id="KW-0732">Signal</keyword>
<protein>
    <submittedName>
        <fullName evidence="2">Uncharacterized protein</fullName>
    </submittedName>
</protein>
<sequence length="203" mass="20967">MDTKNRRRKPVLIAAVVAGGVVATVTAVAPSTSASSATAAAAAKVTAGGYGRPVSGGPKVSLVVTADSPANTGRNVKMCAAAHGKYQGTVVRTFPVTGGASAAKGRPGGVLIVMRSTVCGTAWVDLKKYGTYNRQAHRTIVWIATYATAATDHSKLGEDYRQATTREVLSTRAVPASAHGSLEVEARWTGKGFAFYNAVPVLY</sequence>
<feature type="signal peptide" evidence="1">
    <location>
        <begin position="1"/>
        <end position="29"/>
    </location>
</feature>
<reference evidence="3" key="1">
    <citation type="journal article" date="2019" name="Int. J. Syst. Evol. Microbiol.">
        <title>The Global Catalogue of Microorganisms (GCM) 10K type strain sequencing project: providing services to taxonomists for standard genome sequencing and annotation.</title>
        <authorList>
            <consortium name="The Broad Institute Genomics Platform"/>
            <consortium name="The Broad Institute Genome Sequencing Center for Infectious Disease"/>
            <person name="Wu L."/>
            <person name="Ma J."/>
        </authorList>
    </citation>
    <scope>NUCLEOTIDE SEQUENCE [LARGE SCALE GENOMIC DNA]</scope>
    <source>
        <strain evidence="3">JCM 17939</strain>
    </source>
</reference>
<dbReference type="RefSeq" id="WP_345441306.1">
    <property type="nucleotide sequence ID" value="NZ_BAABHK010000021.1"/>
</dbReference>